<proteinExistence type="inferred from homology"/>
<dbReference type="GO" id="GO:0005886">
    <property type="term" value="C:plasma membrane"/>
    <property type="evidence" value="ECO:0007669"/>
    <property type="project" value="UniProtKB-SubCell"/>
</dbReference>
<keyword evidence="8" id="KW-0811">Translocation</keyword>
<name>R9BU77_9CLOT</name>
<keyword evidence="7 10" id="KW-1133">Transmembrane helix</keyword>
<keyword evidence="9 10" id="KW-0472">Membrane</keyword>
<evidence type="ECO:0000313" key="12">
    <source>
        <dbReference type="Proteomes" id="UP000013988"/>
    </source>
</evidence>
<dbReference type="RefSeq" id="WP_016208405.1">
    <property type="nucleotide sequence ID" value="NZ_ASRV01000187.1"/>
</dbReference>
<evidence type="ECO:0000256" key="2">
    <source>
        <dbReference type="ARBA" id="ARBA00006742"/>
    </source>
</evidence>
<evidence type="ECO:0000256" key="8">
    <source>
        <dbReference type="ARBA" id="ARBA00023010"/>
    </source>
</evidence>
<dbReference type="InterPro" id="IPR003849">
    <property type="entry name" value="Preprotein_translocase_YajC"/>
</dbReference>
<comment type="caution">
    <text evidence="11">The sequence shown here is derived from an EMBL/GenBank/DDBJ whole genome shotgun (WGS) entry which is preliminary data.</text>
</comment>
<dbReference type="GO" id="GO:0015031">
    <property type="term" value="P:protein transport"/>
    <property type="evidence" value="ECO:0007669"/>
    <property type="project" value="UniProtKB-KW"/>
</dbReference>
<evidence type="ECO:0000256" key="6">
    <source>
        <dbReference type="ARBA" id="ARBA00022927"/>
    </source>
</evidence>
<sequence length="90" mass="10307">MQILSIVLPFALMFGIMYFLLILPEKKRNKKYNEMISSLEKNDEVVTRGGIMGKIIIVEDNYIILETSAERTKLKVTKNGIATKVNKETE</sequence>
<evidence type="ECO:0000313" key="11">
    <source>
        <dbReference type="EMBL" id="EOR20689.1"/>
    </source>
</evidence>
<comment type="similarity">
    <text evidence="2">Belongs to the YajC family.</text>
</comment>
<protein>
    <submittedName>
        <fullName evidence="11">Preprotein translocase subunit YajC</fullName>
    </submittedName>
</protein>
<feature type="transmembrane region" description="Helical" evidence="10">
    <location>
        <begin position="6"/>
        <end position="23"/>
    </location>
</feature>
<keyword evidence="4" id="KW-1003">Cell membrane</keyword>
<dbReference type="AlphaFoldDB" id="R9BU77"/>
<evidence type="ECO:0000256" key="3">
    <source>
        <dbReference type="ARBA" id="ARBA00022448"/>
    </source>
</evidence>
<dbReference type="PRINTS" id="PR01853">
    <property type="entry name" value="YAJCTRNLCASE"/>
</dbReference>
<evidence type="ECO:0000256" key="9">
    <source>
        <dbReference type="ARBA" id="ARBA00023136"/>
    </source>
</evidence>
<dbReference type="PATRIC" id="fig|1202534.3.peg.3119"/>
<dbReference type="Pfam" id="PF02699">
    <property type="entry name" value="YajC"/>
    <property type="match status" value="1"/>
</dbReference>
<keyword evidence="5 10" id="KW-0812">Transmembrane</keyword>
<organism evidence="11 12">
    <name type="scientific">Clostridium sartagoforme AAU1</name>
    <dbReference type="NCBI Taxonomy" id="1202534"/>
    <lineage>
        <taxon>Bacteria</taxon>
        <taxon>Bacillati</taxon>
        <taxon>Bacillota</taxon>
        <taxon>Clostridia</taxon>
        <taxon>Eubacteriales</taxon>
        <taxon>Clostridiaceae</taxon>
        <taxon>Clostridium</taxon>
    </lineage>
</organism>
<dbReference type="EMBL" id="ASRV01000187">
    <property type="protein sequence ID" value="EOR20689.1"/>
    <property type="molecule type" value="Genomic_DNA"/>
</dbReference>
<keyword evidence="12" id="KW-1185">Reference proteome</keyword>
<evidence type="ECO:0000256" key="1">
    <source>
        <dbReference type="ARBA" id="ARBA00004162"/>
    </source>
</evidence>
<dbReference type="NCBIfam" id="TIGR00739">
    <property type="entry name" value="yajC"/>
    <property type="match status" value="1"/>
</dbReference>
<evidence type="ECO:0000256" key="10">
    <source>
        <dbReference type="SAM" id="Phobius"/>
    </source>
</evidence>
<dbReference type="PANTHER" id="PTHR33909">
    <property type="entry name" value="SEC TRANSLOCON ACCESSORY COMPLEX SUBUNIT YAJC"/>
    <property type="match status" value="1"/>
</dbReference>
<dbReference type="PANTHER" id="PTHR33909:SF1">
    <property type="entry name" value="SEC TRANSLOCON ACCESSORY COMPLEX SUBUNIT YAJC"/>
    <property type="match status" value="1"/>
</dbReference>
<keyword evidence="6" id="KW-0653">Protein transport</keyword>
<evidence type="ECO:0000256" key="7">
    <source>
        <dbReference type="ARBA" id="ARBA00022989"/>
    </source>
</evidence>
<dbReference type="OrthoDB" id="9800132at2"/>
<comment type="subcellular location">
    <subcellularLocation>
        <location evidence="1">Cell membrane</location>
        <topology evidence="1">Single-pass membrane protein</topology>
    </subcellularLocation>
</comment>
<accession>R9BU77</accession>
<dbReference type="Proteomes" id="UP000013988">
    <property type="component" value="Unassembled WGS sequence"/>
</dbReference>
<dbReference type="SMART" id="SM01323">
    <property type="entry name" value="YajC"/>
    <property type="match status" value="1"/>
</dbReference>
<evidence type="ECO:0000256" key="5">
    <source>
        <dbReference type="ARBA" id="ARBA00022692"/>
    </source>
</evidence>
<gene>
    <name evidence="11" type="primary">yajC</name>
    <name evidence="11" type="ORF">A500_15745</name>
</gene>
<reference evidence="11 12" key="1">
    <citation type="submission" date="2013-03" db="EMBL/GenBank/DDBJ databases">
        <title>Whole genome shotgun sequencing of Clostridium sartagoforme AAU1.</title>
        <authorList>
            <person name="Joshi C.G."/>
            <person name="Duggirala S.M."/>
            <person name="Nathani N.M."/>
            <person name="Bhatt V.D."/>
            <person name="Patel A.K."/>
            <person name="Pandya P.R."/>
            <person name="KaPatel J.A."/>
        </authorList>
    </citation>
    <scope>NUCLEOTIDE SEQUENCE [LARGE SCALE GENOMIC DNA]</scope>
    <source>
        <strain evidence="11 12">AAU1</strain>
    </source>
</reference>
<evidence type="ECO:0000256" key="4">
    <source>
        <dbReference type="ARBA" id="ARBA00022475"/>
    </source>
</evidence>
<keyword evidence="3" id="KW-0813">Transport</keyword>